<dbReference type="AlphaFoldDB" id="A0A923KS31"/>
<name>A0A923KS31_9BURK</name>
<sequence>MTKVFCFLRVLIPILLALAFSSVANADATDGLAERSVKLESEVLAFHQSYPARSIDSVTKAELAIADGEKLQTNIQSVSVESESVCYDRFLVNACIDDVRHFRRKLQDLVRRVTFEAKAYLRQQRGLKIPREIATPVAQD</sequence>
<proteinExistence type="predicted"/>
<accession>A0A923KS31</accession>
<keyword evidence="1" id="KW-0732">Signal</keyword>
<dbReference type="Proteomes" id="UP000627446">
    <property type="component" value="Unassembled WGS sequence"/>
</dbReference>
<reference evidence="2" key="1">
    <citation type="submission" date="2020-08" db="EMBL/GenBank/DDBJ databases">
        <title>Novel species isolated from subtropical streams in China.</title>
        <authorList>
            <person name="Lu H."/>
        </authorList>
    </citation>
    <scope>NUCLEOTIDE SEQUENCE</scope>
    <source>
        <strain evidence="2">LX22W</strain>
    </source>
</reference>
<evidence type="ECO:0008006" key="4">
    <source>
        <dbReference type="Google" id="ProtNLM"/>
    </source>
</evidence>
<protein>
    <recommendedName>
        <fullName evidence="4">UrcA family protein</fullName>
    </recommendedName>
</protein>
<feature type="signal peptide" evidence="1">
    <location>
        <begin position="1"/>
        <end position="26"/>
    </location>
</feature>
<dbReference type="EMBL" id="JACOFZ010000001">
    <property type="protein sequence ID" value="MBC3879917.1"/>
    <property type="molecule type" value="Genomic_DNA"/>
</dbReference>
<dbReference type="RefSeq" id="WP_186915525.1">
    <property type="nucleotide sequence ID" value="NZ_JACOFZ010000001.1"/>
</dbReference>
<organism evidence="2 3">
    <name type="scientific">Undibacterium nitidum</name>
    <dbReference type="NCBI Taxonomy" id="2762298"/>
    <lineage>
        <taxon>Bacteria</taxon>
        <taxon>Pseudomonadati</taxon>
        <taxon>Pseudomonadota</taxon>
        <taxon>Betaproteobacteria</taxon>
        <taxon>Burkholderiales</taxon>
        <taxon>Oxalobacteraceae</taxon>
        <taxon>Undibacterium</taxon>
    </lineage>
</organism>
<feature type="chain" id="PRO_5037113519" description="UrcA family protein" evidence="1">
    <location>
        <begin position="27"/>
        <end position="140"/>
    </location>
</feature>
<comment type="caution">
    <text evidence="2">The sequence shown here is derived from an EMBL/GenBank/DDBJ whole genome shotgun (WGS) entry which is preliminary data.</text>
</comment>
<gene>
    <name evidence="2" type="ORF">H8K36_00885</name>
</gene>
<evidence type="ECO:0000313" key="3">
    <source>
        <dbReference type="Proteomes" id="UP000627446"/>
    </source>
</evidence>
<evidence type="ECO:0000256" key="1">
    <source>
        <dbReference type="SAM" id="SignalP"/>
    </source>
</evidence>
<evidence type="ECO:0000313" key="2">
    <source>
        <dbReference type="EMBL" id="MBC3879917.1"/>
    </source>
</evidence>
<keyword evidence="3" id="KW-1185">Reference proteome</keyword>